<sequence length="463" mass="52584">MMDELKQQFYEVMHKYQKPFSEEGVAANLTQWYEQKQGLLQLLRKHPLWNEKELAIVFRVEERREIDRITVDETRAAILELGRRACTDDTVYENFEVALRAATADYARIPNEYRLDTIRQYGGIKCAPGQKASRIINRLCLKFHLDQIEEEAEAGEPDNRYTRTIKPYNALFARLADALNPAHIEKTAVLSIHPCDFLEMSNRDNTWSSCHCLEGGGYRGGCQSYMGDAVSMIFFTVSDEYTQDFHTAPRITREIFCYKDNVLLQSRLYPTDLEDQKTLYRSIVQQAIATCLDKPNLWSLKRGKDTEPYCESAADSNHYPDYEYGYAVVSLLKGETDYGKMTIGSVARCVCCGGEQKNHRSIRCTECGSMFVCKGCGKTVHGYGRYIDNHFYCKECSYRCTACGEEFIGMPRIGIARSGEQRGICPACYEQVVGVCGNCTIHSDCLSIGANRFCPNQMSGLAA</sequence>
<organism evidence="1 2">
    <name type="scientific">Gemmiger formicilis</name>
    <dbReference type="NCBI Taxonomy" id="745368"/>
    <lineage>
        <taxon>Bacteria</taxon>
        <taxon>Bacillati</taxon>
        <taxon>Bacillota</taxon>
        <taxon>Clostridia</taxon>
        <taxon>Eubacteriales</taxon>
        <taxon>Gemmiger</taxon>
    </lineage>
</organism>
<dbReference type="Proteomes" id="UP000190286">
    <property type="component" value="Unassembled WGS sequence"/>
</dbReference>
<reference evidence="1 2" key="1">
    <citation type="submission" date="2017-02" db="EMBL/GenBank/DDBJ databases">
        <authorList>
            <person name="Peterson S.W."/>
        </authorList>
    </citation>
    <scope>NUCLEOTIDE SEQUENCE [LARGE SCALE GENOMIC DNA]</scope>
    <source>
        <strain evidence="1 2">ATCC 27749</strain>
    </source>
</reference>
<keyword evidence="2" id="KW-1185">Reference proteome</keyword>
<gene>
    <name evidence="1" type="ORF">SAMN02745178_02635</name>
</gene>
<protein>
    <submittedName>
        <fullName evidence="1">Uncharacterized protein</fullName>
    </submittedName>
</protein>
<evidence type="ECO:0000313" key="2">
    <source>
        <dbReference type="Proteomes" id="UP000190286"/>
    </source>
</evidence>
<dbReference type="STRING" id="745368.SAMN02745178_02635"/>
<dbReference type="OrthoDB" id="1843062at2"/>
<dbReference type="AlphaFoldDB" id="A0A1T4Y171"/>
<evidence type="ECO:0000313" key="1">
    <source>
        <dbReference type="EMBL" id="SKA95552.1"/>
    </source>
</evidence>
<dbReference type="RefSeq" id="WP_078785447.1">
    <property type="nucleotide sequence ID" value="NZ_CABIYV010000005.1"/>
</dbReference>
<proteinExistence type="predicted"/>
<dbReference type="EMBL" id="FUYF01000027">
    <property type="protein sequence ID" value="SKA95552.1"/>
    <property type="molecule type" value="Genomic_DNA"/>
</dbReference>
<dbReference type="GeneID" id="93339066"/>
<accession>A0A1T4Y171</accession>
<name>A0A1T4Y171_9FIRM</name>